<dbReference type="PaxDb" id="289377-HL41_08865"/>
<dbReference type="eggNOG" id="COG0589">
    <property type="taxonomic scope" value="Bacteria"/>
</dbReference>
<comment type="similarity">
    <text evidence="1">Belongs to the universal stress protein A family.</text>
</comment>
<evidence type="ECO:0000256" key="2">
    <source>
        <dbReference type="SAM" id="Coils"/>
    </source>
</evidence>
<evidence type="ECO:0000256" key="1">
    <source>
        <dbReference type="ARBA" id="ARBA00008791"/>
    </source>
</evidence>
<accession>A0A075WW67</accession>
<dbReference type="InterPro" id="IPR006015">
    <property type="entry name" value="Universal_stress_UspA"/>
</dbReference>
<gene>
    <name evidence="4" type="ORF">HL41_08865</name>
</gene>
<dbReference type="Pfam" id="PF00582">
    <property type="entry name" value="Usp"/>
    <property type="match status" value="2"/>
</dbReference>
<dbReference type="RefSeq" id="WP_038062647.1">
    <property type="nucleotide sequence ID" value="NZ_CP008796.1"/>
</dbReference>
<proteinExistence type="inferred from homology"/>
<dbReference type="CDD" id="cd00293">
    <property type="entry name" value="USP-like"/>
    <property type="match status" value="2"/>
</dbReference>
<dbReference type="Gene3D" id="3.40.50.620">
    <property type="entry name" value="HUPs"/>
    <property type="match status" value="2"/>
</dbReference>
<dbReference type="InterPro" id="IPR006016">
    <property type="entry name" value="UspA"/>
</dbReference>
<protein>
    <recommendedName>
        <fullName evidence="3">UspA domain-containing protein</fullName>
    </recommendedName>
</protein>
<dbReference type="PANTHER" id="PTHR46268">
    <property type="entry name" value="STRESS RESPONSE PROTEIN NHAX"/>
    <property type="match status" value="1"/>
</dbReference>
<reference evidence="4 5" key="1">
    <citation type="journal article" date="2015" name="Genome Announc.">
        <title>Genome Sequence of a Sulfate-Reducing Thermophilic Bacterium, Thermodesulfobacterium commune DSM 2178T (Phylum Thermodesulfobacteria).</title>
        <authorList>
            <person name="Bhatnagar S."/>
            <person name="Badger J.H."/>
            <person name="Madupu R."/>
            <person name="Khouri H.M."/>
            <person name="O'Connor E.M."/>
            <person name="Robb F.T."/>
            <person name="Ward N.L."/>
            <person name="Eisen J.A."/>
        </authorList>
    </citation>
    <scope>NUCLEOTIDE SEQUENCE [LARGE SCALE GENOMIC DNA]</scope>
    <source>
        <strain evidence="4 5">DSM 2178</strain>
    </source>
</reference>
<dbReference type="Proteomes" id="UP000028481">
    <property type="component" value="Chromosome"/>
</dbReference>
<keyword evidence="5" id="KW-1185">Reference proteome</keyword>
<feature type="coiled-coil region" evidence="2">
    <location>
        <begin position="58"/>
        <end position="89"/>
    </location>
</feature>
<dbReference type="PRINTS" id="PR01438">
    <property type="entry name" value="UNVRSLSTRESS"/>
</dbReference>
<sequence length="286" mass="30887">MCKFKRILVALDGSDASKHAFEEALTFAKNEGIELMAVSVIPPYKGLVSSLSIFGHVRENIKKTYIKALEEAKMLAEENQMELKTFLEEGKPCEKVIEVAIKNNCDLIVTGRRGATSFEKILIGSTAAKIINDSPIDVLIIPRKTLLKIQKILAATDGSIPGNNAVKRAAKIAKAYGATLDIASVIQLPPETIIGEEELLDILKEELSEQLAPVIKEIEGLGLKPRVFIEKGEPYAVIVNIIKNLGATLLAIGADEETGKKLIGSAAQKIIANSPVPILVIKKNGD</sequence>
<organism evidence="4 5">
    <name type="scientific">Thermodesulfobacterium commune DSM 2178</name>
    <dbReference type="NCBI Taxonomy" id="289377"/>
    <lineage>
        <taxon>Bacteria</taxon>
        <taxon>Pseudomonadati</taxon>
        <taxon>Thermodesulfobacteriota</taxon>
        <taxon>Thermodesulfobacteria</taxon>
        <taxon>Thermodesulfobacteriales</taxon>
        <taxon>Thermodesulfobacteriaceae</taxon>
        <taxon>Thermodesulfobacterium</taxon>
    </lineage>
</organism>
<dbReference type="SUPFAM" id="SSF52402">
    <property type="entry name" value="Adenine nucleotide alpha hydrolases-like"/>
    <property type="match status" value="2"/>
</dbReference>
<evidence type="ECO:0000313" key="4">
    <source>
        <dbReference type="EMBL" id="AIH04743.1"/>
    </source>
</evidence>
<evidence type="ECO:0000259" key="3">
    <source>
        <dbReference type="Pfam" id="PF00582"/>
    </source>
</evidence>
<dbReference type="HOGENOM" id="CLU_049301_2_1_0"/>
<dbReference type="PANTHER" id="PTHR46268:SF6">
    <property type="entry name" value="UNIVERSAL STRESS PROTEIN UP12"/>
    <property type="match status" value="1"/>
</dbReference>
<dbReference type="STRING" id="289377.HL41_08865"/>
<dbReference type="EMBL" id="CP008796">
    <property type="protein sequence ID" value="AIH04743.1"/>
    <property type="molecule type" value="Genomic_DNA"/>
</dbReference>
<dbReference type="InterPro" id="IPR014729">
    <property type="entry name" value="Rossmann-like_a/b/a_fold"/>
</dbReference>
<dbReference type="OrthoDB" id="9784123at2"/>
<dbReference type="AlphaFoldDB" id="A0A075WW67"/>
<evidence type="ECO:0000313" key="5">
    <source>
        <dbReference type="Proteomes" id="UP000028481"/>
    </source>
</evidence>
<name>A0A075WW67_9BACT</name>
<dbReference type="KEGG" id="tcm:HL41_08865"/>
<feature type="domain" description="UspA" evidence="3">
    <location>
        <begin position="149"/>
        <end position="282"/>
    </location>
</feature>
<feature type="domain" description="UspA" evidence="3">
    <location>
        <begin position="4"/>
        <end position="142"/>
    </location>
</feature>
<keyword evidence="2" id="KW-0175">Coiled coil</keyword>